<dbReference type="RefSeq" id="WP_184853050.1">
    <property type="nucleotide sequence ID" value="NZ_JABZEH010000002.1"/>
</dbReference>
<protein>
    <submittedName>
        <fullName evidence="2">Uncharacterized protein</fullName>
    </submittedName>
</protein>
<proteinExistence type="predicted"/>
<reference evidence="2" key="1">
    <citation type="submission" date="2021-09" db="EMBL/GenBank/DDBJ databases">
        <title>Genomic analysis of Ralstonia spp.</title>
        <authorList>
            <person name="Aburjaile F."/>
            <person name="Ariute J.C."/>
            <person name="Pais A.K.L."/>
            <person name="Albuquerque G.M.R."/>
            <person name="Silva A.M.F."/>
            <person name="Brenig B."/>
            <person name="Azevedo V."/>
            <person name="Matiuzzi M."/>
            <person name="Ramos R."/>
            <person name="Goes-Neto A."/>
            <person name="Soares S."/>
            <person name="Iseppon A.M.B."/>
            <person name="Souza E."/>
            <person name="Gama M."/>
        </authorList>
    </citation>
    <scope>NUCLEOTIDE SEQUENCE</scope>
    <source>
        <strain evidence="2">B4</strain>
    </source>
</reference>
<evidence type="ECO:0000256" key="1">
    <source>
        <dbReference type="SAM" id="MobiDB-lite"/>
    </source>
</evidence>
<evidence type="ECO:0000313" key="3">
    <source>
        <dbReference type="Proteomes" id="UP001143674"/>
    </source>
</evidence>
<accession>A0AAE3T1N7</accession>
<feature type="region of interest" description="Disordered" evidence="1">
    <location>
        <begin position="1"/>
        <end position="25"/>
    </location>
</feature>
<dbReference type="Proteomes" id="UP001143674">
    <property type="component" value="Unassembled WGS sequence"/>
</dbReference>
<dbReference type="EMBL" id="JAIVEX010000001">
    <property type="protein sequence ID" value="MDB0520194.1"/>
    <property type="molecule type" value="Genomic_DNA"/>
</dbReference>
<comment type="caution">
    <text evidence="2">The sequence shown here is derived from an EMBL/GenBank/DDBJ whole genome shotgun (WGS) entry which is preliminary data.</text>
</comment>
<gene>
    <name evidence="2" type="ORF">LBW55_00995</name>
</gene>
<organism evidence="2 3">
    <name type="scientific">Ralstonia solanacearum</name>
    <name type="common">Pseudomonas solanacearum</name>
    <dbReference type="NCBI Taxonomy" id="305"/>
    <lineage>
        <taxon>Bacteria</taxon>
        <taxon>Pseudomonadati</taxon>
        <taxon>Pseudomonadota</taxon>
        <taxon>Betaproteobacteria</taxon>
        <taxon>Burkholderiales</taxon>
        <taxon>Burkholderiaceae</taxon>
        <taxon>Ralstonia</taxon>
        <taxon>Ralstonia solanacearum species complex</taxon>
    </lineage>
</organism>
<evidence type="ECO:0000313" key="2">
    <source>
        <dbReference type="EMBL" id="MDB0520194.1"/>
    </source>
</evidence>
<sequence length="68" mass="7121">MANDMVNDMANDNRPETSMTPQGTDNDCRRFLKCEAGAGLAAASGMAAAQNVDVLSLPPASDAGEDYR</sequence>
<feature type="compositionally biased region" description="Low complexity" evidence="1">
    <location>
        <begin position="1"/>
        <end position="12"/>
    </location>
</feature>
<feature type="compositionally biased region" description="Polar residues" evidence="1">
    <location>
        <begin position="16"/>
        <end position="25"/>
    </location>
</feature>
<name>A0AAE3T1N7_RALSL</name>
<dbReference type="AlphaFoldDB" id="A0AAE3T1N7"/>